<comment type="caution">
    <text evidence="3">The sequence shown here is derived from an EMBL/GenBank/DDBJ whole genome shotgun (WGS) entry which is preliminary data.</text>
</comment>
<dbReference type="Pfam" id="PF03242">
    <property type="entry name" value="LEA_3a"/>
    <property type="match status" value="1"/>
</dbReference>
<feature type="chain" id="PRO_5032820564" evidence="2">
    <location>
        <begin position="27"/>
        <end position="94"/>
    </location>
</feature>
<reference evidence="3 4" key="1">
    <citation type="submission" date="2020-04" db="EMBL/GenBank/DDBJ databases">
        <title>Plant Genome Project.</title>
        <authorList>
            <person name="Zhang R.-G."/>
        </authorList>
    </citation>
    <scope>NUCLEOTIDE SEQUENCE [LARGE SCALE GENOMIC DNA]</scope>
    <source>
        <strain evidence="3">YNK0</strain>
        <tissue evidence="3">Leaf</tissue>
    </source>
</reference>
<organism evidence="3 4">
    <name type="scientific">Tetracentron sinense</name>
    <name type="common">Spur-leaf</name>
    <dbReference type="NCBI Taxonomy" id="13715"/>
    <lineage>
        <taxon>Eukaryota</taxon>
        <taxon>Viridiplantae</taxon>
        <taxon>Streptophyta</taxon>
        <taxon>Embryophyta</taxon>
        <taxon>Tracheophyta</taxon>
        <taxon>Spermatophyta</taxon>
        <taxon>Magnoliopsida</taxon>
        <taxon>Trochodendrales</taxon>
        <taxon>Trochodendraceae</taxon>
        <taxon>Tetracentron</taxon>
    </lineage>
</organism>
<feature type="compositionally biased region" description="Basic and acidic residues" evidence="1">
    <location>
        <begin position="42"/>
        <end position="54"/>
    </location>
</feature>
<dbReference type="GO" id="GO:0005739">
    <property type="term" value="C:mitochondrion"/>
    <property type="evidence" value="ECO:0007669"/>
    <property type="project" value="TreeGrafter"/>
</dbReference>
<name>A0A834YU25_TETSI</name>
<dbReference type="OrthoDB" id="1936089at2759"/>
<dbReference type="EMBL" id="JABCRI010000016">
    <property type="protein sequence ID" value="KAF8392573.1"/>
    <property type="molecule type" value="Genomic_DNA"/>
</dbReference>
<dbReference type="PANTHER" id="PTHR33509">
    <property type="entry name" value="LATE EMBRYOGENIS ABUNDANT PROTEIN 2-RELATED"/>
    <property type="match status" value="1"/>
</dbReference>
<dbReference type="InterPro" id="IPR004926">
    <property type="entry name" value="LEA_3a"/>
</dbReference>
<dbReference type="AlphaFoldDB" id="A0A834YU25"/>
<dbReference type="PANTHER" id="PTHR33509:SF5">
    <property type="entry name" value="PROTEIN SENESCENCE-ASSOCIATED GENE 21, MITOCHONDRIAL"/>
    <property type="match status" value="1"/>
</dbReference>
<accession>A0A834YU25</accession>
<evidence type="ECO:0000313" key="3">
    <source>
        <dbReference type="EMBL" id="KAF8392573.1"/>
    </source>
</evidence>
<keyword evidence="4" id="KW-1185">Reference proteome</keyword>
<dbReference type="Proteomes" id="UP000655225">
    <property type="component" value="Unassembled WGS sequence"/>
</dbReference>
<feature type="signal peptide" evidence="2">
    <location>
        <begin position="1"/>
        <end position="26"/>
    </location>
</feature>
<sequence length="94" mass="10503">MALSFSTAKLLSVVSVAICRRGYAAASQGAVLRMARERMVKKQGEERGMKKEGSETSPWTPDPVTGYYRPENRGAEMDVVELREVLLNPKIKHH</sequence>
<dbReference type="GO" id="GO:0006950">
    <property type="term" value="P:response to stress"/>
    <property type="evidence" value="ECO:0007669"/>
    <property type="project" value="TreeGrafter"/>
</dbReference>
<proteinExistence type="predicted"/>
<keyword evidence="2" id="KW-0732">Signal</keyword>
<evidence type="ECO:0000256" key="1">
    <source>
        <dbReference type="SAM" id="MobiDB-lite"/>
    </source>
</evidence>
<gene>
    <name evidence="3" type="ORF">HHK36_022918</name>
</gene>
<protein>
    <submittedName>
        <fullName evidence="3">Uncharacterized protein</fullName>
    </submittedName>
</protein>
<evidence type="ECO:0000313" key="4">
    <source>
        <dbReference type="Proteomes" id="UP000655225"/>
    </source>
</evidence>
<feature type="region of interest" description="Disordered" evidence="1">
    <location>
        <begin position="42"/>
        <end position="70"/>
    </location>
</feature>
<dbReference type="OMA" id="ASETIYW"/>
<evidence type="ECO:0000256" key="2">
    <source>
        <dbReference type="SAM" id="SignalP"/>
    </source>
</evidence>